<accession>A0A4Z0NSD9</accession>
<evidence type="ECO:0000313" key="2">
    <source>
        <dbReference type="Proteomes" id="UP000297535"/>
    </source>
</evidence>
<dbReference type="Proteomes" id="UP000297535">
    <property type="component" value="Unassembled WGS sequence"/>
</dbReference>
<dbReference type="EMBL" id="SRLB01000007">
    <property type="protein sequence ID" value="TGD99868.1"/>
    <property type="molecule type" value="Genomic_DNA"/>
</dbReference>
<reference evidence="1 2" key="1">
    <citation type="submission" date="2019-04" db="EMBL/GenBank/DDBJ databases">
        <authorList>
            <person name="Feng G."/>
            <person name="Zhu H."/>
        </authorList>
    </citation>
    <scope>NUCLEOTIDE SEQUENCE [LARGE SCALE GENOMIC DNA]</scope>
    <source>
        <strain evidence="1 2">6HR-1</strain>
    </source>
</reference>
<dbReference type="InterPro" id="IPR010985">
    <property type="entry name" value="Ribbon_hlx_hlx"/>
</dbReference>
<sequence>MNGRNEGRGPPEGRTKQQFNVYLPPDLVRRVKYRALDAQMSLSDLVAAALEAYLRQGGRDG</sequence>
<name>A0A4Z0NSD9_9HYPH</name>
<gene>
    <name evidence="1" type="ORF">EU555_11990</name>
</gene>
<dbReference type="RefSeq" id="WP_135414860.1">
    <property type="nucleotide sequence ID" value="NZ_SRLB01000007.1"/>
</dbReference>
<protein>
    <submittedName>
        <fullName evidence="1">CopG family transcriptional regulator</fullName>
    </submittedName>
</protein>
<dbReference type="SUPFAM" id="SSF47598">
    <property type="entry name" value="Ribbon-helix-helix"/>
    <property type="match status" value="1"/>
</dbReference>
<dbReference type="OrthoDB" id="9033039at2"/>
<dbReference type="GO" id="GO:0006355">
    <property type="term" value="P:regulation of DNA-templated transcription"/>
    <property type="evidence" value="ECO:0007669"/>
    <property type="project" value="InterPro"/>
</dbReference>
<evidence type="ECO:0000313" key="1">
    <source>
        <dbReference type="EMBL" id="TGD99868.1"/>
    </source>
</evidence>
<dbReference type="InterPro" id="IPR013321">
    <property type="entry name" value="Arc_rbn_hlx_hlx"/>
</dbReference>
<dbReference type="Gene3D" id="1.10.1220.10">
    <property type="entry name" value="Met repressor-like"/>
    <property type="match status" value="1"/>
</dbReference>
<dbReference type="AlphaFoldDB" id="A0A4Z0NSD9"/>
<comment type="caution">
    <text evidence="1">The sequence shown here is derived from an EMBL/GenBank/DDBJ whole genome shotgun (WGS) entry which is preliminary data.</text>
</comment>
<organism evidence="1 2">
    <name type="scientific">Methylobacterium nonmethylotrophicum</name>
    <dbReference type="NCBI Taxonomy" id="1141884"/>
    <lineage>
        <taxon>Bacteria</taxon>
        <taxon>Pseudomonadati</taxon>
        <taxon>Pseudomonadota</taxon>
        <taxon>Alphaproteobacteria</taxon>
        <taxon>Hyphomicrobiales</taxon>
        <taxon>Methylobacteriaceae</taxon>
        <taxon>Methylobacterium</taxon>
    </lineage>
</organism>
<keyword evidence="2" id="KW-1185">Reference proteome</keyword>
<proteinExistence type="predicted"/>